<dbReference type="AlphaFoldDB" id="A0A0D5LTD3"/>
<dbReference type="HOGENOM" id="CLU_097806_0_2_5"/>
<dbReference type="InterPro" id="IPR036388">
    <property type="entry name" value="WH-like_DNA-bd_sf"/>
</dbReference>
<dbReference type="Pfam" id="PF12840">
    <property type="entry name" value="HTH_20"/>
    <property type="match status" value="1"/>
</dbReference>
<dbReference type="SMART" id="SM00418">
    <property type="entry name" value="HTH_ARSR"/>
    <property type="match status" value="1"/>
</dbReference>
<dbReference type="InterPro" id="IPR011991">
    <property type="entry name" value="ArsR-like_HTH"/>
</dbReference>
<dbReference type="GO" id="GO:0003700">
    <property type="term" value="F:DNA-binding transcription factor activity"/>
    <property type="evidence" value="ECO:0007669"/>
    <property type="project" value="InterPro"/>
</dbReference>
<dbReference type="NCBIfam" id="NF033788">
    <property type="entry name" value="HTH_metalloreg"/>
    <property type="match status" value="1"/>
</dbReference>
<evidence type="ECO:0000313" key="3">
    <source>
        <dbReference type="Proteomes" id="UP000032611"/>
    </source>
</evidence>
<sequence length="110" mass="12461">MANERSELDHVFHALSDPTRRAVVARLVGGPATVKDLAEPFAMALPSFLKHISVLESAQLISCNKKGRVRTCSVDRERLVAAERWFEEQNRVWQSRYANLDNLLAKLESK</sequence>
<accession>A0A0D5LTD3</accession>
<dbReference type="InterPro" id="IPR001845">
    <property type="entry name" value="HTH_ArsR_DNA-bd_dom"/>
</dbReference>
<dbReference type="Gene3D" id="1.10.10.10">
    <property type="entry name" value="Winged helix-like DNA-binding domain superfamily/Winged helix DNA-binding domain"/>
    <property type="match status" value="1"/>
</dbReference>
<feature type="domain" description="HTH arsR-type" evidence="1">
    <location>
        <begin position="1"/>
        <end position="94"/>
    </location>
</feature>
<dbReference type="CDD" id="cd00090">
    <property type="entry name" value="HTH_ARSR"/>
    <property type="match status" value="1"/>
</dbReference>
<dbReference type="PANTHER" id="PTHR38600:SF2">
    <property type="entry name" value="SLL0088 PROTEIN"/>
    <property type="match status" value="1"/>
</dbReference>
<dbReference type="KEGG" id="mey:TM49_14620"/>
<dbReference type="EMBL" id="CP010803">
    <property type="protein sequence ID" value="AJY46633.1"/>
    <property type="molecule type" value="Genomic_DNA"/>
</dbReference>
<organism evidence="2 3">
    <name type="scientific">Martelella endophytica</name>
    <dbReference type="NCBI Taxonomy" id="1486262"/>
    <lineage>
        <taxon>Bacteria</taxon>
        <taxon>Pseudomonadati</taxon>
        <taxon>Pseudomonadota</taxon>
        <taxon>Alphaproteobacteria</taxon>
        <taxon>Hyphomicrobiales</taxon>
        <taxon>Aurantimonadaceae</taxon>
        <taxon>Martelella</taxon>
    </lineage>
</organism>
<dbReference type="OrthoDB" id="9790747at2"/>
<reference evidence="2 3" key="1">
    <citation type="journal article" date="2015" name="Genome Announc.">
        <title>Complete genome sequence of Martelella endophytica YC6887, which has antifungal activity associated with a halophyte.</title>
        <authorList>
            <person name="Khan A."/>
            <person name="Khan H."/>
            <person name="Chung E.J."/>
            <person name="Hossain M.T."/>
            <person name="Chung Y.R."/>
        </authorList>
    </citation>
    <scope>NUCLEOTIDE SEQUENCE [LARGE SCALE GENOMIC DNA]</scope>
    <source>
        <strain evidence="2">YC6887</strain>
    </source>
</reference>
<keyword evidence="3" id="KW-1185">Reference proteome</keyword>
<dbReference type="Proteomes" id="UP000032611">
    <property type="component" value="Chromosome"/>
</dbReference>
<name>A0A0D5LTD3_MAREN</name>
<proteinExistence type="predicted"/>
<dbReference type="PANTHER" id="PTHR38600">
    <property type="entry name" value="TRANSCRIPTIONAL REGULATORY PROTEIN"/>
    <property type="match status" value="1"/>
</dbReference>
<dbReference type="InterPro" id="IPR036390">
    <property type="entry name" value="WH_DNA-bd_sf"/>
</dbReference>
<evidence type="ECO:0000313" key="2">
    <source>
        <dbReference type="EMBL" id="AJY46633.1"/>
    </source>
</evidence>
<dbReference type="PROSITE" id="PS50987">
    <property type="entry name" value="HTH_ARSR_2"/>
    <property type="match status" value="1"/>
</dbReference>
<dbReference type="RefSeq" id="WP_045682330.1">
    <property type="nucleotide sequence ID" value="NZ_CP010803.1"/>
</dbReference>
<gene>
    <name evidence="2" type="ORF">TM49_14620</name>
</gene>
<dbReference type="STRING" id="1486262.TM49_14620"/>
<protein>
    <submittedName>
        <fullName evidence="2">ArsR family transcriptional regulator</fullName>
    </submittedName>
</protein>
<dbReference type="PATRIC" id="fig|1486262.3.peg.3021"/>
<evidence type="ECO:0000259" key="1">
    <source>
        <dbReference type="PROSITE" id="PS50987"/>
    </source>
</evidence>
<dbReference type="SUPFAM" id="SSF46785">
    <property type="entry name" value="Winged helix' DNA-binding domain"/>
    <property type="match status" value="1"/>
</dbReference>